<protein>
    <recommendedName>
        <fullName evidence="3">Iron complex transport system substrate-binding protein</fullName>
    </recommendedName>
</protein>
<dbReference type="OrthoDB" id="794310at2"/>
<proteinExistence type="predicted"/>
<sequence>MSSLSELINTENNAELREELLERLAIVEHKIKFTDKVPVCFLDSEGHPHLELAAIAELGGAAITTQPMEAVYIIFHEETKLLDDLMRKVPVLLDENWPAVKFSRVCLLADDYRLSKPEEAVALVEDIAEMIHPGHFIFGYEGDKWIRFTV</sequence>
<reference evidence="2" key="1">
    <citation type="submission" date="2017-09" db="EMBL/GenBank/DDBJ databases">
        <authorList>
            <person name="Varghese N."/>
            <person name="Submissions S."/>
        </authorList>
    </citation>
    <scope>NUCLEOTIDE SEQUENCE [LARGE SCALE GENOMIC DNA]</scope>
    <source>
        <strain evidence="2">CGMCC 1.12803</strain>
    </source>
</reference>
<evidence type="ECO:0008006" key="3">
    <source>
        <dbReference type="Google" id="ProtNLM"/>
    </source>
</evidence>
<dbReference type="RefSeq" id="WP_097132863.1">
    <property type="nucleotide sequence ID" value="NZ_OCMT01000003.1"/>
</dbReference>
<accession>A0A286A9C9</accession>
<organism evidence="1 2">
    <name type="scientific">Pedobacter xixiisoli</name>
    <dbReference type="NCBI Taxonomy" id="1476464"/>
    <lineage>
        <taxon>Bacteria</taxon>
        <taxon>Pseudomonadati</taxon>
        <taxon>Bacteroidota</taxon>
        <taxon>Sphingobacteriia</taxon>
        <taxon>Sphingobacteriales</taxon>
        <taxon>Sphingobacteriaceae</taxon>
        <taxon>Pedobacter</taxon>
    </lineage>
</organism>
<evidence type="ECO:0000313" key="1">
    <source>
        <dbReference type="EMBL" id="SOD18520.1"/>
    </source>
</evidence>
<dbReference type="Proteomes" id="UP000219281">
    <property type="component" value="Unassembled WGS sequence"/>
</dbReference>
<gene>
    <name evidence="1" type="ORF">SAMN06297358_3049</name>
</gene>
<keyword evidence="2" id="KW-1185">Reference proteome</keyword>
<name>A0A286A9C9_9SPHI</name>
<evidence type="ECO:0000313" key="2">
    <source>
        <dbReference type="Proteomes" id="UP000219281"/>
    </source>
</evidence>
<dbReference type="AlphaFoldDB" id="A0A286A9C9"/>
<dbReference type="EMBL" id="OCMT01000003">
    <property type="protein sequence ID" value="SOD18520.1"/>
    <property type="molecule type" value="Genomic_DNA"/>
</dbReference>